<reference evidence="2 3" key="1">
    <citation type="submission" date="2017-03" db="EMBL/GenBank/DDBJ databases">
        <authorList>
            <person name="Afonso C.L."/>
            <person name="Miller P.J."/>
            <person name="Scott M.A."/>
            <person name="Spackman E."/>
            <person name="Goraichik I."/>
            <person name="Dimitrov K.M."/>
            <person name="Suarez D.L."/>
            <person name="Swayne D.E."/>
        </authorList>
    </citation>
    <scope>NUCLEOTIDE SEQUENCE [LARGE SCALE GENOMIC DNA]</scope>
    <source>
        <strain evidence="2 3">CECT 7971</strain>
    </source>
</reference>
<proteinExistence type="predicted"/>
<dbReference type="AlphaFoldDB" id="A0A1Y5RTT8"/>
<evidence type="ECO:0000313" key="2">
    <source>
        <dbReference type="EMBL" id="SLN25400.1"/>
    </source>
</evidence>
<keyword evidence="1" id="KW-0812">Transmembrane</keyword>
<keyword evidence="1" id="KW-0472">Membrane</keyword>
<evidence type="ECO:0000256" key="1">
    <source>
        <dbReference type="SAM" id="Phobius"/>
    </source>
</evidence>
<dbReference type="EMBL" id="FWFW01000002">
    <property type="protein sequence ID" value="SLN25400.1"/>
    <property type="molecule type" value="Genomic_DNA"/>
</dbReference>
<gene>
    <name evidence="2" type="ORF">PAM7971_00899</name>
</gene>
<protein>
    <submittedName>
        <fullName evidence="2">Uncharacterized protein</fullName>
    </submittedName>
</protein>
<name>A0A1Y5RTT8_9RHOB</name>
<sequence length="38" mass="4363">MTNLEHSFMTGLDTVILFVVLIETAAMLRAFIRENEHV</sequence>
<keyword evidence="3" id="KW-1185">Reference proteome</keyword>
<dbReference type="Proteomes" id="UP000193307">
    <property type="component" value="Unassembled WGS sequence"/>
</dbReference>
<organism evidence="2 3">
    <name type="scientific">Pacificibacter marinus</name>
    <dbReference type="NCBI Taxonomy" id="658057"/>
    <lineage>
        <taxon>Bacteria</taxon>
        <taxon>Pseudomonadati</taxon>
        <taxon>Pseudomonadota</taxon>
        <taxon>Alphaproteobacteria</taxon>
        <taxon>Rhodobacterales</taxon>
        <taxon>Roseobacteraceae</taxon>
        <taxon>Pacificibacter</taxon>
    </lineage>
</organism>
<evidence type="ECO:0000313" key="3">
    <source>
        <dbReference type="Proteomes" id="UP000193307"/>
    </source>
</evidence>
<keyword evidence="1" id="KW-1133">Transmembrane helix</keyword>
<accession>A0A1Y5RTT8</accession>
<feature type="transmembrane region" description="Helical" evidence="1">
    <location>
        <begin position="12"/>
        <end position="32"/>
    </location>
</feature>